<gene>
    <name evidence="5" type="ORF">SMSP2_00101</name>
</gene>
<dbReference type="Gene3D" id="3.30.70.20">
    <property type="match status" value="1"/>
</dbReference>
<dbReference type="GO" id="GO:0046872">
    <property type="term" value="F:metal ion binding"/>
    <property type="evidence" value="ECO:0007669"/>
    <property type="project" value="UniProtKB-KW"/>
</dbReference>
<keyword evidence="2" id="KW-0408">Iron</keyword>
<keyword evidence="6" id="KW-1185">Reference proteome</keyword>
<dbReference type="Proteomes" id="UP000188181">
    <property type="component" value="Chromosome"/>
</dbReference>
<accession>A0A1Q2MBW3</accession>
<dbReference type="PROSITE" id="PS00198">
    <property type="entry name" value="4FE4S_FER_1"/>
    <property type="match status" value="1"/>
</dbReference>
<dbReference type="InterPro" id="IPR017900">
    <property type="entry name" value="4Fe4S_Fe_S_CS"/>
</dbReference>
<dbReference type="SUPFAM" id="SSF54862">
    <property type="entry name" value="4Fe-4S ferredoxins"/>
    <property type="match status" value="1"/>
</dbReference>
<name>A0A1Q2MBW3_9BACT</name>
<dbReference type="AlphaFoldDB" id="A0A1Q2MBW3"/>
<dbReference type="GO" id="GO:0051536">
    <property type="term" value="F:iron-sulfur cluster binding"/>
    <property type="evidence" value="ECO:0007669"/>
    <property type="project" value="UniProtKB-KW"/>
</dbReference>
<protein>
    <submittedName>
        <fullName evidence="5">4Fe-4S dicluster domain protein</fullName>
    </submittedName>
</protein>
<dbReference type="InterPro" id="IPR006311">
    <property type="entry name" value="TAT_signal"/>
</dbReference>
<dbReference type="KEGG" id="pbas:SMSP2_00101"/>
<reference evidence="6" key="1">
    <citation type="submission" date="2017-02" db="EMBL/GenBank/DDBJ databases">
        <title>Comparative genomics and description of representatives of a novel lineage of planctomycetes thriving in anoxic sediments.</title>
        <authorList>
            <person name="Spring S."/>
            <person name="Bunk B."/>
            <person name="Sproer C."/>
        </authorList>
    </citation>
    <scope>NUCLEOTIDE SEQUENCE [LARGE SCALE GENOMIC DNA]</scope>
    <source>
        <strain evidence="6">SM-Chi-D1</strain>
    </source>
</reference>
<evidence type="ECO:0000313" key="6">
    <source>
        <dbReference type="Proteomes" id="UP000188181"/>
    </source>
</evidence>
<feature type="domain" description="4Fe-4S ferredoxin-type" evidence="4">
    <location>
        <begin position="143"/>
        <end position="174"/>
    </location>
</feature>
<proteinExistence type="predicted"/>
<dbReference type="OrthoDB" id="9794954at2"/>
<dbReference type="InterPro" id="IPR017896">
    <property type="entry name" value="4Fe4S_Fe-S-bd"/>
</dbReference>
<dbReference type="PROSITE" id="PS51379">
    <property type="entry name" value="4FE4S_FER_2"/>
    <property type="match status" value="3"/>
</dbReference>
<sequence>MKDNQTNRRNLLKSGVRGLLAAGIGAAAVGSALQKESEEMVWQLDPAKCIACGKCETECVLQESAVKCVHSHGMCGYCDLCTGFFKPDPRNLDTGAENQLCPTNAIERVFIEDPYFEYHINEELCTACGKCVKGCGAFGNGSLYLQVRHDRCLNCNDCAIAAQCPSQAFKRVPKSRPYILKEGH</sequence>
<dbReference type="STRING" id="1851148.SMSP2_00101"/>
<dbReference type="EMBL" id="CP019646">
    <property type="protein sequence ID" value="AQQ69767.1"/>
    <property type="molecule type" value="Genomic_DNA"/>
</dbReference>
<evidence type="ECO:0000313" key="5">
    <source>
        <dbReference type="EMBL" id="AQQ69767.1"/>
    </source>
</evidence>
<feature type="domain" description="4Fe-4S ferredoxin-type" evidence="4">
    <location>
        <begin position="40"/>
        <end position="59"/>
    </location>
</feature>
<feature type="domain" description="4Fe-4S ferredoxin-type" evidence="4">
    <location>
        <begin position="116"/>
        <end position="135"/>
    </location>
</feature>
<keyword evidence="1" id="KW-0479">Metal-binding</keyword>
<evidence type="ECO:0000256" key="2">
    <source>
        <dbReference type="ARBA" id="ARBA00023004"/>
    </source>
</evidence>
<evidence type="ECO:0000256" key="1">
    <source>
        <dbReference type="ARBA" id="ARBA00022723"/>
    </source>
</evidence>
<evidence type="ECO:0000259" key="4">
    <source>
        <dbReference type="PROSITE" id="PS51379"/>
    </source>
</evidence>
<organism evidence="5 6">
    <name type="scientific">Limihaloglobus sulfuriphilus</name>
    <dbReference type="NCBI Taxonomy" id="1851148"/>
    <lineage>
        <taxon>Bacteria</taxon>
        <taxon>Pseudomonadati</taxon>
        <taxon>Planctomycetota</taxon>
        <taxon>Phycisphaerae</taxon>
        <taxon>Sedimentisphaerales</taxon>
        <taxon>Sedimentisphaeraceae</taxon>
        <taxon>Limihaloglobus</taxon>
    </lineage>
</organism>
<dbReference type="PROSITE" id="PS51318">
    <property type="entry name" value="TAT"/>
    <property type="match status" value="1"/>
</dbReference>
<keyword evidence="3" id="KW-0411">Iron-sulfur</keyword>
<evidence type="ECO:0000256" key="3">
    <source>
        <dbReference type="ARBA" id="ARBA00023014"/>
    </source>
</evidence>
<dbReference type="RefSeq" id="WP_146682077.1">
    <property type="nucleotide sequence ID" value="NZ_CP019646.1"/>
</dbReference>